<dbReference type="RefSeq" id="WP_149545449.1">
    <property type="nucleotide sequence ID" value="NZ_VTPS01000011.1"/>
</dbReference>
<evidence type="ECO:0000256" key="6">
    <source>
        <dbReference type="ARBA" id="ARBA00022962"/>
    </source>
</evidence>
<dbReference type="NCBIfam" id="NF002204">
    <property type="entry name" value="PRK01077.1"/>
    <property type="match status" value="1"/>
</dbReference>
<organism evidence="10 11">
    <name type="scientific">Calorimonas adulescens</name>
    <dbReference type="NCBI Taxonomy" id="2606906"/>
    <lineage>
        <taxon>Bacteria</taxon>
        <taxon>Bacillati</taxon>
        <taxon>Bacillota</taxon>
        <taxon>Clostridia</taxon>
        <taxon>Thermoanaerobacterales</taxon>
        <taxon>Thermoanaerobacteraceae</taxon>
        <taxon>Calorimonas</taxon>
    </lineage>
</organism>
<evidence type="ECO:0000259" key="8">
    <source>
        <dbReference type="Pfam" id="PF01656"/>
    </source>
</evidence>
<sequence>MHKGIMIAGTHSGAGKTTACIGIMGALSRRYVVQPFKVGPDYIDTSYHRYATGKYSCNLDIYMQSRENILSIFIKNAFRADISIVEGVMGLYDGMDSTSNGSSADIAKLLDIPVILVVDAGAMSASVSAMVMGYMQYDKNVNIVGVILNRVGSERHFRLLKECIERDLKLNVFGYLPYNKDFRLPERHLGLIPAFEMEGLNKKLEDLYDCVEENIDIDRILESAVDIDCCGDGGNTGVSVINKRVKIAYAYDEAFNFYYKNTMDVFMESGAELVPFSPIHDSSLPAGISGVYIGGGFPEVFAERLSNNIGMMESIRNAVESGMAVYAECGGFMYLTRSITCKDGSKYPMAGIYNVDTIMTDRLNHFGYVKVDVIEDNVLFNKGETIRGHEFHYSKVSGGYPCMSYLVHKLGGNEAWPCGYRYKNCLGTYVHIDLSAYPTAVKKFINYIKDSNV</sequence>
<evidence type="ECO:0000256" key="2">
    <source>
        <dbReference type="ARBA" id="ARBA00022598"/>
    </source>
</evidence>
<evidence type="ECO:0000256" key="5">
    <source>
        <dbReference type="ARBA" id="ARBA00022842"/>
    </source>
</evidence>
<keyword evidence="3 7" id="KW-0547">Nucleotide-binding</keyword>
<feature type="domain" description="CobB/CobQ-like glutamine amidotransferase" evidence="9">
    <location>
        <begin position="246"/>
        <end position="433"/>
    </location>
</feature>
<dbReference type="AlphaFoldDB" id="A0A5D8QBA4"/>
<dbReference type="InterPro" id="IPR011698">
    <property type="entry name" value="GATase_3"/>
</dbReference>
<keyword evidence="5 7" id="KW-0460">Magnesium</keyword>
<protein>
    <recommendedName>
        <fullName evidence="7">Cobyrinate a,c-diamide synthase</fullName>
        <ecNumber evidence="7">6.3.5.11</ecNumber>
    </recommendedName>
    <alternativeName>
        <fullName evidence="7">Cobyrinic acid a,c-diamide synthetase</fullName>
    </alternativeName>
</protein>
<dbReference type="InterPro" id="IPR029062">
    <property type="entry name" value="Class_I_gatase-like"/>
</dbReference>
<comment type="miscellaneous">
    <text evidence="7">The a and c carboxylates of cobyrinate are activated for nucleophilic attack via formation of a phosphorylated intermediate by ATP. CbiA catalyzes first the amidation of the c-carboxylate, and then that of the a-carboxylate.</text>
</comment>
<keyword evidence="4 7" id="KW-0067">ATP-binding</keyword>
<keyword evidence="7" id="KW-0169">Cobalamin biosynthesis</keyword>
<evidence type="ECO:0000313" key="11">
    <source>
        <dbReference type="Proteomes" id="UP000322976"/>
    </source>
</evidence>
<keyword evidence="11" id="KW-1185">Reference proteome</keyword>
<dbReference type="NCBIfam" id="TIGR00379">
    <property type="entry name" value="cobB"/>
    <property type="match status" value="1"/>
</dbReference>
<dbReference type="Proteomes" id="UP000322976">
    <property type="component" value="Unassembled WGS sequence"/>
</dbReference>
<evidence type="ECO:0000256" key="4">
    <source>
        <dbReference type="ARBA" id="ARBA00022840"/>
    </source>
</evidence>
<feature type="domain" description="CobQ/CobB/MinD/ParA nucleotide binding" evidence="8">
    <location>
        <begin position="5"/>
        <end position="189"/>
    </location>
</feature>
<comment type="pathway">
    <text evidence="7">Cofactor biosynthesis; adenosylcobalamin biosynthesis; cob(II)yrinate a,c-diamide from sirohydrochlorin (anaerobic route): step 10/10.</text>
</comment>
<evidence type="ECO:0000256" key="7">
    <source>
        <dbReference type="HAMAP-Rule" id="MF_00027"/>
    </source>
</evidence>
<dbReference type="InterPro" id="IPR027417">
    <property type="entry name" value="P-loop_NTPase"/>
</dbReference>
<dbReference type="Gene3D" id="3.40.50.880">
    <property type="match status" value="1"/>
</dbReference>
<keyword evidence="6 7" id="KW-0315">Glutamine amidotransferase</keyword>
<comment type="cofactor">
    <cofactor evidence="1 7">
        <name>Mg(2+)</name>
        <dbReference type="ChEBI" id="CHEBI:18420"/>
    </cofactor>
</comment>
<dbReference type="GO" id="GO:0009236">
    <property type="term" value="P:cobalamin biosynthetic process"/>
    <property type="evidence" value="ECO:0007669"/>
    <property type="project" value="UniProtKB-UniRule"/>
</dbReference>
<name>A0A5D8QBA4_9THEO</name>
<gene>
    <name evidence="7" type="primary">cbiA</name>
    <name evidence="10" type="ORF">FWJ32_08040</name>
</gene>
<evidence type="ECO:0000256" key="3">
    <source>
        <dbReference type="ARBA" id="ARBA00022741"/>
    </source>
</evidence>
<dbReference type="CDD" id="cd05388">
    <property type="entry name" value="CobB_N"/>
    <property type="match status" value="1"/>
</dbReference>
<dbReference type="Pfam" id="PF07685">
    <property type="entry name" value="GATase_3"/>
    <property type="match status" value="1"/>
</dbReference>
<dbReference type="EC" id="6.3.5.11" evidence="7"/>
<dbReference type="SUPFAM" id="SSF52540">
    <property type="entry name" value="P-loop containing nucleoside triphosphate hydrolases"/>
    <property type="match status" value="1"/>
</dbReference>
<dbReference type="UniPathway" id="UPA00148">
    <property type="reaction ID" value="UER00231"/>
</dbReference>
<dbReference type="PANTHER" id="PTHR43873:SF1">
    <property type="entry name" value="COBYRINATE A,C-DIAMIDE SYNTHASE"/>
    <property type="match status" value="1"/>
</dbReference>
<reference evidence="10 11" key="1">
    <citation type="submission" date="2019-08" db="EMBL/GenBank/DDBJ databases">
        <title>Calorimonas adulescens gen. nov., sp. nov., an anaerobic thermophilic bacterium from Sakhalin hot spring.</title>
        <authorList>
            <person name="Khomyakova M.A."/>
            <person name="Merkel A.Y."/>
            <person name="Novikov A."/>
            <person name="Bonch-Osmolovskaya E.A."/>
            <person name="Slobodkin A.I."/>
        </authorList>
    </citation>
    <scope>NUCLEOTIDE SEQUENCE [LARGE SCALE GENOMIC DNA]</scope>
    <source>
        <strain evidence="10 11">A05MB</strain>
    </source>
</reference>
<dbReference type="CDD" id="cd03130">
    <property type="entry name" value="GATase1_CobB"/>
    <property type="match status" value="1"/>
</dbReference>
<comment type="similarity">
    <text evidence="7">Belongs to the CobB/CbiA family.</text>
</comment>
<comment type="domain">
    <text evidence="7">Comprises of two domains. The C-terminal domain contains the binding site for glutamine and catalyzes the hydrolysis of this substrate to glutamate and ammonia. The N-terminal domain is anticipated to bind ATP and cobyrinate and catalyzes the ultimate synthesis of the diamide product. The ammonia produced via the glutaminase domain is probably translocated to the adjacent domain via a molecular tunnel, where it reacts with an activated intermediate.</text>
</comment>
<dbReference type="Pfam" id="PF01656">
    <property type="entry name" value="CbiA"/>
    <property type="match status" value="1"/>
</dbReference>
<accession>A0A5D8QBA4</accession>
<evidence type="ECO:0000313" key="10">
    <source>
        <dbReference type="EMBL" id="TZE81687.1"/>
    </source>
</evidence>
<comment type="catalytic activity">
    <reaction evidence="7">
        <text>cob(II)yrinate + 2 L-glutamine + 2 ATP + 2 H2O = cob(II)yrinate a,c diamide + 2 L-glutamate + 2 ADP + 2 phosphate + 2 H(+)</text>
        <dbReference type="Rhea" id="RHEA:26289"/>
        <dbReference type="ChEBI" id="CHEBI:15377"/>
        <dbReference type="ChEBI" id="CHEBI:15378"/>
        <dbReference type="ChEBI" id="CHEBI:29985"/>
        <dbReference type="ChEBI" id="CHEBI:30616"/>
        <dbReference type="ChEBI" id="CHEBI:43474"/>
        <dbReference type="ChEBI" id="CHEBI:58359"/>
        <dbReference type="ChEBI" id="CHEBI:58537"/>
        <dbReference type="ChEBI" id="CHEBI:58894"/>
        <dbReference type="ChEBI" id="CHEBI:456216"/>
        <dbReference type="EC" id="6.3.5.11"/>
    </reaction>
</comment>
<evidence type="ECO:0000259" key="9">
    <source>
        <dbReference type="Pfam" id="PF07685"/>
    </source>
</evidence>
<feature type="active site" description="Nucleophile" evidence="7">
    <location>
        <position position="329"/>
    </location>
</feature>
<dbReference type="Gene3D" id="3.40.50.300">
    <property type="entry name" value="P-loop containing nucleotide triphosphate hydrolases"/>
    <property type="match status" value="1"/>
</dbReference>
<dbReference type="GO" id="GO:0005524">
    <property type="term" value="F:ATP binding"/>
    <property type="evidence" value="ECO:0007669"/>
    <property type="project" value="UniProtKB-UniRule"/>
</dbReference>
<evidence type="ECO:0000256" key="1">
    <source>
        <dbReference type="ARBA" id="ARBA00001946"/>
    </source>
</evidence>
<dbReference type="HAMAP" id="MF_00027">
    <property type="entry name" value="CobB_CbiA"/>
    <property type="match status" value="1"/>
</dbReference>
<feature type="site" description="Increases nucleophilicity of active site Cys" evidence="7">
    <location>
        <position position="431"/>
    </location>
</feature>
<dbReference type="PROSITE" id="PS51274">
    <property type="entry name" value="GATASE_COBBQ"/>
    <property type="match status" value="1"/>
</dbReference>
<dbReference type="PANTHER" id="PTHR43873">
    <property type="entry name" value="COBYRINATE A,C-DIAMIDE SYNTHASE"/>
    <property type="match status" value="1"/>
</dbReference>
<dbReference type="InterPro" id="IPR004484">
    <property type="entry name" value="CbiA/CobB_synth"/>
</dbReference>
<dbReference type="SUPFAM" id="SSF52317">
    <property type="entry name" value="Class I glutamine amidotransferase-like"/>
    <property type="match status" value="1"/>
</dbReference>
<comment type="caution">
    <text evidence="10">The sequence shown here is derived from an EMBL/GenBank/DDBJ whole genome shotgun (WGS) entry which is preliminary data.</text>
</comment>
<comment type="function">
    <text evidence="7">Catalyzes the ATP-dependent amidation of the two carboxylate groups at positions a and c of cobyrinate, using either L-glutamine or ammonia as the nitrogen source.</text>
</comment>
<keyword evidence="2 7" id="KW-0436">Ligase</keyword>
<dbReference type="GO" id="GO:0042242">
    <property type="term" value="F:cobyrinic acid a,c-diamide synthase activity"/>
    <property type="evidence" value="ECO:0007669"/>
    <property type="project" value="UniProtKB-UniRule"/>
</dbReference>
<proteinExistence type="inferred from homology"/>
<dbReference type="InterPro" id="IPR002586">
    <property type="entry name" value="CobQ/CobB/MinD/ParA_Nub-bd_dom"/>
</dbReference>
<dbReference type="EMBL" id="VTPS01000011">
    <property type="protein sequence ID" value="TZE81687.1"/>
    <property type="molecule type" value="Genomic_DNA"/>
</dbReference>